<evidence type="ECO:0000313" key="3">
    <source>
        <dbReference type="Proteomes" id="UP000695562"/>
    </source>
</evidence>
<dbReference type="AlphaFoldDB" id="A0A8J4UXU8"/>
<sequence>MSCLFEKWEVPSISNFDSDDFSDSFEVRIPLDKDGTPILTSASLSSIPTDKQSLIIEFYSQSKKRQNYDDDDEDDDDEDDDNLDKDDVNDDGDNKDKEDKKPFEIGDWVKSVVLLPLDKPPPIAFLHLIPSAVELLLIGPINQKVGRAIPSTVCKLGITGQRRSTKEKWIPESIKQLSITNCP</sequence>
<comment type="caution">
    <text evidence="2">The sequence shown here is derived from an EMBL/GenBank/DDBJ whole genome shotgun (WGS) entry which is preliminary data.</text>
</comment>
<reference evidence="2" key="1">
    <citation type="submission" date="2020-01" db="EMBL/GenBank/DDBJ databases">
        <title>Development of genomics and gene disruption for Polysphondylium violaceum indicates a role for the polyketide synthase stlB in stalk morphogenesis.</title>
        <authorList>
            <person name="Narita B."/>
            <person name="Kawabe Y."/>
            <person name="Kin K."/>
            <person name="Saito T."/>
            <person name="Gibbs R."/>
            <person name="Kuspa A."/>
            <person name="Muzny D."/>
            <person name="Queller D."/>
            <person name="Richards S."/>
            <person name="Strassman J."/>
            <person name="Sucgang R."/>
            <person name="Worley K."/>
            <person name="Schaap P."/>
        </authorList>
    </citation>
    <scope>NUCLEOTIDE SEQUENCE</scope>
    <source>
        <strain evidence="2">QSvi11</strain>
    </source>
</reference>
<accession>A0A8J4UXU8</accession>
<organism evidence="2 3">
    <name type="scientific">Polysphondylium violaceum</name>
    <dbReference type="NCBI Taxonomy" id="133409"/>
    <lineage>
        <taxon>Eukaryota</taxon>
        <taxon>Amoebozoa</taxon>
        <taxon>Evosea</taxon>
        <taxon>Eumycetozoa</taxon>
        <taxon>Dictyostelia</taxon>
        <taxon>Dictyosteliales</taxon>
        <taxon>Dictyosteliaceae</taxon>
        <taxon>Polysphondylium</taxon>
    </lineage>
</organism>
<name>A0A8J4UXU8_9MYCE</name>
<keyword evidence="3" id="KW-1185">Reference proteome</keyword>
<feature type="non-terminal residue" evidence="2">
    <location>
        <position position="1"/>
    </location>
</feature>
<proteinExistence type="predicted"/>
<feature type="region of interest" description="Disordered" evidence="1">
    <location>
        <begin position="62"/>
        <end position="101"/>
    </location>
</feature>
<gene>
    <name evidence="2" type="ORF">CYY_007721</name>
</gene>
<evidence type="ECO:0000256" key="1">
    <source>
        <dbReference type="SAM" id="MobiDB-lite"/>
    </source>
</evidence>
<feature type="compositionally biased region" description="Basic and acidic residues" evidence="1">
    <location>
        <begin position="92"/>
        <end position="101"/>
    </location>
</feature>
<feature type="compositionally biased region" description="Acidic residues" evidence="1">
    <location>
        <begin position="69"/>
        <end position="91"/>
    </location>
</feature>
<evidence type="ECO:0000313" key="2">
    <source>
        <dbReference type="EMBL" id="KAF2070948.1"/>
    </source>
</evidence>
<dbReference type="Proteomes" id="UP000695562">
    <property type="component" value="Unassembled WGS sequence"/>
</dbReference>
<dbReference type="EMBL" id="AJWJ01000428">
    <property type="protein sequence ID" value="KAF2070948.1"/>
    <property type="molecule type" value="Genomic_DNA"/>
</dbReference>
<protein>
    <submittedName>
        <fullName evidence="2">Uncharacterized protein</fullName>
    </submittedName>
</protein>